<dbReference type="InterPro" id="IPR027417">
    <property type="entry name" value="P-loop_NTPase"/>
</dbReference>
<proteinExistence type="inferred from homology"/>
<dbReference type="Pfam" id="PF00004">
    <property type="entry name" value="AAA"/>
    <property type="match status" value="1"/>
</dbReference>
<dbReference type="GO" id="GO:0008270">
    <property type="term" value="F:zinc ion binding"/>
    <property type="evidence" value="ECO:0007669"/>
    <property type="project" value="UniProtKB-KW"/>
</dbReference>
<comment type="function">
    <text evidence="9">The 26S proteasome is involved in the ATP-dependent degradation of ubiquitinated proteins. The regulatory (or ATPase) complex confers ATP dependency and substrate specificity to the 26S complex.</text>
</comment>
<name>A0A915PK02_9BILA</name>
<dbReference type="PROSITE" id="PS00674">
    <property type="entry name" value="AAA"/>
    <property type="match status" value="1"/>
</dbReference>
<dbReference type="InterPro" id="IPR012340">
    <property type="entry name" value="NA-bd_OB-fold"/>
</dbReference>
<comment type="similarity">
    <text evidence="10">Belongs to the nanos family.</text>
</comment>
<evidence type="ECO:0000256" key="9">
    <source>
        <dbReference type="ARBA" id="ARBA00024661"/>
    </source>
</evidence>
<dbReference type="SUPFAM" id="SSF52540">
    <property type="entry name" value="P-loop containing nucleoside triphosphate hydrolases"/>
    <property type="match status" value="1"/>
</dbReference>
<evidence type="ECO:0000256" key="3">
    <source>
        <dbReference type="ARBA" id="ARBA00006914"/>
    </source>
</evidence>
<dbReference type="GO" id="GO:0006417">
    <property type="term" value="P:regulation of translation"/>
    <property type="evidence" value="ECO:0007669"/>
    <property type="project" value="UniProtKB-UniRule"/>
</dbReference>
<dbReference type="SMART" id="SM00382">
    <property type="entry name" value="AAA"/>
    <property type="match status" value="1"/>
</dbReference>
<dbReference type="FunFam" id="3.40.50.300:FF:000033">
    <property type="entry name" value="26S protease regulatory subunit 6B"/>
    <property type="match status" value="1"/>
</dbReference>
<keyword evidence="5" id="KW-0547">Nucleotide-binding</keyword>
<evidence type="ECO:0000256" key="2">
    <source>
        <dbReference type="ARBA" id="ARBA00004496"/>
    </source>
</evidence>
<dbReference type="InterPro" id="IPR050221">
    <property type="entry name" value="26S_Proteasome_ATPase"/>
</dbReference>
<feature type="coiled-coil region" evidence="11">
    <location>
        <begin position="1012"/>
        <end position="1039"/>
    </location>
</feature>
<accession>A0A915PK02</accession>
<evidence type="ECO:0000256" key="10">
    <source>
        <dbReference type="PROSITE-ProRule" id="PRU00855"/>
    </source>
</evidence>
<dbReference type="GO" id="GO:0005737">
    <property type="term" value="C:cytoplasm"/>
    <property type="evidence" value="ECO:0007669"/>
    <property type="project" value="UniProtKB-SubCell"/>
</dbReference>
<feature type="region of interest" description="Disordered" evidence="12">
    <location>
        <begin position="32"/>
        <end position="62"/>
    </location>
</feature>
<keyword evidence="10" id="KW-0479">Metal-binding</keyword>
<dbReference type="InterPro" id="IPR003593">
    <property type="entry name" value="AAA+_ATPase"/>
</dbReference>
<dbReference type="CDD" id="cd19502">
    <property type="entry name" value="RecA-like_PAN_like"/>
    <property type="match status" value="1"/>
</dbReference>
<keyword evidence="7" id="KW-0647">Proteasome</keyword>
<keyword evidence="6" id="KW-0067">ATP-binding</keyword>
<dbReference type="PROSITE" id="PS51522">
    <property type="entry name" value="ZF_NANOS"/>
    <property type="match status" value="1"/>
</dbReference>
<dbReference type="PANTHER" id="PTHR23073">
    <property type="entry name" value="26S PROTEASOME REGULATORY SUBUNIT"/>
    <property type="match status" value="1"/>
</dbReference>
<dbReference type="FunFam" id="2.40.50.140:FF:000049">
    <property type="entry name" value="26S protease regulatory subunit 6B"/>
    <property type="match status" value="1"/>
</dbReference>
<dbReference type="PROSITE" id="PS51673">
    <property type="entry name" value="SUZ"/>
    <property type="match status" value="1"/>
</dbReference>
<evidence type="ECO:0000259" key="14">
    <source>
        <dbReference type="PROSITE" id="PS51673"/>
    </source>
</evidence>
<dbReference type="InterPro" id="IPR024161">
    <property type="entry name" value="Znf_nanos-typ"/>
</dbReference>
<dbReference type="Gene3D" id="2.40.50.140">
    <property type="entry name" value="Nucleic acid-binding proteins"/>
    <property type="match status" value="1"/>
</dbReference>
<dbReference type="InterPro" id="IPR003960">
    <property type="entry name" value="ATPase_AAA_CS"/>
</dbReference>
<feature type="compositionally biased region" description="Basic and acidic residues" evidence="12">
    <location>
        <begin position="41"/>
        <end position="52"/>
    </location>
</feature>
<evidence type="ECO:0000256" key="1">
    <source>
        <dbReference type="ARBA" id="ARBA00004123"/>
    </source>
</evidence>
<comment type="subcellular location">
    <subcellularLocation>
        <location evidence="2">Cytoplasm</location>
    </subcellularLocation>
    <subcellularLocation>
        <location evidence="1">Nucleus</location>
    </subcellularLocation>
</comment>
<dbReference type="GO" id="GO:0005524">
    <property type="term" value="F:ATP binding"/>
    <property type="evidence" value="ECO:0007669"/>
    <property type="project" value="UniProtKB-KW"/>
</dbReference>
<dbReference type="GO" id="GO:0003723">
    <property type="term" value="F:RNA binding"/>
    <property type="evidence" value="ECO:0007669"/>
    <property type="project" value="UniProtKB-UniRule"/>
</dbReference>
<dbReference type="Pfam" id="PF12752">
    <property type="entry name" value="SUZ"/>
    <property type="match status" value="1"/>
</dbReference>
<dbReference type="GO" id="GO:0016887">
    <property type="term" value="F:ATP hydrolysis activity"/>
    <property type="evidence" value="ECO:0007669"/>
    <property type="project" value="InterPro"/>
</dbReference>
<dbReference type="InterPro" id="IPR024771">
    <property type="entry name" value="SUZ"/>
</dbReference>
<evidence type="ECO:0000256" key="4">
    <source>
        <dbReference type="ARBA" id="ARBA00022490"/>
    </source>
</evidence>
<keyword evidence="15" id="KW-1185">Reference proteome</keyword>
<reference evidence="16" key="1">
    <citation type="submission" date="2022-11" db="UniProtKB">
        <authorList>
            <consortium name="WormBaseParasite"/>
        </authorList>
    </citation>
    <scope>IDENTIFICATION</scope>
</reference>
<keyword evidence="10" id="KW-0862">Zinc</keyword>
<evidence type="ECO:0000256" key="11">
    <source>
        <dbReference type="SAM" id="Coils"/>
    </source>
</evidence>
<evidence type="ECO:0000256" key="7">
    <source>
        <dbReference type="ARBA" id="ARBA00022942"/>
    </source>
</evidence>
<dbReference type="Gene3D" id="1.10.8.60">
    <property type="match status" value="1"/>
</dbReference>
<feature type="domain" description="SUZ" evidence="14">
    <location>
        <begin position="1021"/>
        <end position="1099"/>
    </location>
</feature>
<evidence type="ECO:0000313" key="15">
    <source>
        <dbReference type="Proteomes" id="UP000887581"/>
    </source>
</evidence>
<evidence type="ECO:0000256" key="8">
    <source>
        <dbReference type="ARBA" id="ARBA00023242"/>
    </source>
</evidence>
<dbReference type="InterPro" id="IPR032501">
    <property type="entry name" value="Prot_ATP_ID_OB_2nd"/>
</dbReference>
<keyword evidence="8" id="KW-0539">Nucleus</keyword>
<dbReference type="InterPro" id="IPR003959">
    <property type="entry name" value="ATPase_AAA_core"/>
</dbReference>
<evidence type="ECO:0000256" key="12">
    <source>
        <dbReference type="SAM" id="MobiDB-lite"/>
    </source>
</evidence>
<comment type="similarity">
    <text evidence="3">Belongs to the AAA ATPase family.</text>
</comment>
<dbReference type="Proteomes" id="UP000887581">
    <property type="component" value="Unplaced"/>
</dbReference>
<dbReference type="WBParaSite" id="sdigi.contig213.g6196.t1">
    <property type="protein sequence ID" value="sdigi.contig213.g6196.t1"/>
    <property type="gene ID" value="sdigi.contig213.g6196"/>
</dbReference>
<dbReference type="Pfam" id="PF16450">
    <property type="entry name" value="Prot_ATP_ID_OB_C"/>
    <property type="match status" value="1"/>
</dbReference>
<evidence type="ECO:0000259" key="13">
    <source>
        <dbReference type="PROSITE" id="PS51522"/>
    </source>
</evidence>
<keyword evidence="11" id="KW-0175">Coiled coil</keyword>
<evidence type="ECO:0000313" key="16">
    <source>
        <dbReference type="WBParaSite" id="sdigi.contig213.g6196.t1"/>
    </source>
</evidence>
<evidence type="ECO:0000256" key="6">
    <source>
        <dbReference type="ARBA" id="ARBA00022840"/>
    </source>
</evidence>
<protein>
    <submittedName>
        <fullName evidence="16">SUZ domain-containing protein</fullName>
    </submittedName>
</protein>
<feature type="domain" description="Nanos-type" evidence="13">
    <location>
        <begin position="293"/>
        <end position="338"/>
    </location>
</feature>
<keyword evidence="10" id="KW-0863">Zinc-finger</keyword>
<keyword evidence="4" id="KW-0963">Cytoplasm</keyword>
<dbReference type="GO" id="GO:0000502">
    <property type="term" value="C:proteasome complex"/>
    <property type="evidence" value="ECO:0007669"/>
    <property type="project" value="UniProtKB-KW"/>
</dbReference>
<sequence>MYYYCYMGGLTSHIMDQDCKHLFKQGKDQEQEIWPNQGNDQKTKNNQEQDDQKQEDDEKQNRPIALQNINIDSNEGYKPFDNGYDSPLSSPVIREKIGSVLNLASLPLVKDGTMEATLYHSWSTSRDASVNHSVAPLDFCSIEHIRERERQLYSSSDPENDPLQKLINLVESAIPSIKPTRMLKEGQNTVSEADLVESNDNQVGVKRPTTPSNDNFGNNFRSPLSPVMRIPNYLLAASRHPISSFSIHLDSFARHFNSSLFGTSPTTSTSHLPSGSHSSNVQSSGPSSLIESCQYCIATSKYPQNHRRNDCPEIASMKPCKICHATGSQNHTLTKSPLLRIIRSVPLAWWFYNFVLDYKRLDLGLDSNVCLEWRSCLGRGFDYVSSFSSNSSVSALDYSPGLLNGIKGHCEESREGMADVDVQEMPTECGAPSREGVTMGLDEPDDYMRYKKLEKQLEHLDVMEEYVKLETRNLEKELLHAQEEVKRIQSVPLVIGQFLEAVDQDHAIVGSTTGSNYFVRVLSILDRELLKPGCSVALHKYSNALVDVLPPEADSTIQMLRADEKPDVSYTDIGGLDMQKQEVREAVELPLTHGELYQQIGIDPPRGVLMYGPPGCGKTMLAKAVAAHTTASFIRVVGSEFVQKYLGEGPRMVRDVFRLAKENSPSIIFIDEIDAIATKRFDAQTGADREVQRILLELLNQMDGFDQSTNVKVIMATNRQDTLDPALLRPGRLDRKIEFPMPDRRQKRLIFSTITTKMNLSDEVDMEDFVARPDKVSGADINAICQEIGFRKQKSYVVYDAHLGSQAWARFSVCVIVWAMTDSHKGGVKNENVADSWEEAGDELRLFNCLHRRENQFNRDMSALLATSFQFVQGWTGFCSRVCVSYERVVEIAAEVYVIKRIMARGSKHLQKLLEKRDELISAQMDIIDLCNSRGNDLDTMHVTLNDYKDRLKEENLYLRQRMWEEGWRFHNFYIVDPCGSYHPFFWGMDREPVLPEFFYFNTATEKFFDERKKEIEAKKQKEEELLRAREAAQQMQEQGANSDKPAFQILKRPPGCDIQSSSSQHDMAKLEEKTKTMTLQEREAAYLQARERIFGGVYRFDDDREGAFDPTLQMVPSAAGSVPTGMPLPHPSYHAPNPRPRLPAMMRTPRPPLYQPLPLGVPPFRIPPPPPGAYTPPLPPVSQQRFPMTGMQHAANTQLQRLPYFDSRIPPPAAPPPPYMGQNPGQNLVGMNPSFGDPARNNPVPYGRPPTQLLSQNQFTLAFSDQSNRFY</sequence>
<organism evidence="15 16">
    <name type="scientific">Setaria digitata</name>
    <dbReference type="NCBI Taxonomy" id="48799"/>
    <lineage>
        <taxon>Eukaryota</taxon>
        <taxon>Metazoa</taxon>
        <taxon>Ecdysozoa</taxon>
        <taxon>Nematoda</taxon>
        <taxon>Chromadorea</taxon>
        <taxon>Rhabditida</taxon>
        <taxon>Spirurina</taxon>
        <taxon>Spiruromorpha</taxon>
        <taxon>Filarioidea</taxon>
        <taxon>Setariidae</taxon>
        <taxon>Setaria</taxon>
    </lineage>
</organism>
<dbReference type="GO" id="GO:0005634">
    <property type="term" value="C:nucleus"/>
    <property type="evidence" value="ECO:0007669"/>
    <property type="project" value="UniProtKB-SubCell"/>
</dbReference>
<evidence type="ECO:0000256" key="5">
    <source>
        <dbReference type="ARBA" id="ARBA00022741"/>
    </source>
</evidence>
<dbReference type="AlphaFoldDB" id="A0A915PK02"/>
<keyword evidence="10" id="KW-0810">Translation regulation</keyword>
<keyword evidence="10" id="KW-0694">RNA-binding</keyword>
<dbReference type="Gene3D" id="3.40.50.300">
    <property type="entry name" value="P-loop containing nucleotide triphosphate hydrolases"/>
    <property type="match status" value="1"/>
</dbReference>